<sequence length="113" mass="12699">MFRKIVNILVLAPVGVILIVLSVANRQPVRLALNPFRPDDSMLSTTAPFFVYLFLALLIGMVIGALATWVSQHRYRKRARTEAVEAMKWQTEADKHKARAETLAAQSLLPVQK</sequence>
<evidence type="ECO:0000313" key="3">
    <source>
        <dbReference type="Proteomes" id="UP000241247"/>
    </source>
</evidence>
<keyword evidence="1" id="KW-0472">Membrane</keyword>
<keyword evidence="1" id="KW-1133">Transmembrane helix</keyword>
<protein>
    <submittedName>
        <fullName evidence="2">Uncharacterized protein DUF1049</fullName>
    </submittedName>
</protein>
<dbReference type="RefSeq" id="WP_108001790.1">
    <property type="nucleotide sequence ID" value="NZ_JBHEEX010000001.1"/>
</dbReference>
<dbReference type="Proteomes" id="UP000241247">
    <property type="component" value="Unassembled WGS sequence"/>
</dbReference>
<dbReference type="AlphaFoldDB" id="A0A2T5BEX0"/>
<organism evidence="2 3">
    <name type="scientific">Mycoplana dimorpha</name>
    <dbReference type="NCBI Taxonomy" id="28320"/>
    <lineage>
        <taxon>Bacteria</taxon>
        <taxon>Pseudomonadati</taxon>
        <taxon>Pseudomonadota</taxon>
        <taxon>Alphaproteobacteria</taxon>
        <taxon>Hyphomicrobiales</taxon>
        <taxon>Rhizobiaceae</taxon>
        <taxon>Mycoplana</taxon>
    </lineage>
</organism>
<accession>A0A2T5BEX0</accession>
<gene>
    <name evidence="2" type="ORF">C7449_102394</name>
</gene>
<proteinExistence type="predicted"/>
<name>A0A2T5BEX0_MYCDI</name>
<dbReference type="EMBL" id="PZZZ01000002">
    <property type="protein sequence ID" value="PTM97520.1"/>
    <property type="molecule type" value="Genomic_DNA"/>
</dbReference>
<keyword evidence="3" id="KW-1185">Reference proteome</keyword>
<dbReference type="OrthoDB" id="7868067at2"/>
<feature type="transmembrane region" description="Helical" evidence="1">
    <location>
        <begin position="50"/>
        <end position="70"/>
    </location>
</feature>
<evidence type="ECO:0000313" key="2">
    <source>
        <dbReference type="EMBL" id="PTM97520.1"/>
    </source>
</evidence>
<reference evidence="2 3" key="1">
    <citation type="submission" date="2018-04" db="EMBL/GenBank/DDBJ databases">
        <title>Genomic Encyclopedia of Type Strains, Phase IV (KMG-IV): sequencing the most valuable type-strain genomes for metagenomic binning, comparative biology and taxonomic classification.</title>
        <authorList>
            <person name="Goeker M."/>
        </authorList>
    </citation>
    <scope>NUCLEOTIDE SEQUENCE [LARGE SCALE GENOMIC DNA]</scope>
    <source>
        <strain evidence="2 3">DSM 7138</strain>
    </source>
</reference>
<keyword evidence="1" id="KW-0812">Transmembrane</keyword>
<comment type="caution">
    <text evidence="2">The sequence shown here is derived from an EMBL/GenBank/DDBJ whole genome shotgun (WGS) entry which is preliminary data.</text>
</comment>
<evidence type="ECO:0000256" key="1">
    <source>
        <dbReference type="SAM" id="Phobius"/>
    </source>
</evidence>